<name>A0A401ZJP1_9CHLR</name>
<gene>
    <name evidence="1" type="ORF">KDAU_44140</name>
</gene>
<comment type="caution">
    <text evidence="1">The sequence shown here is derived from an EMBL/GenBank/DDBJ whole genome shotgun (WGS) entry which is preliminary data.</text>
</comment>
<dbReference type="EMBL" id="BIFQ01000001">
    <property type="protein sequence ID" value="GCE07085.1"/>
    <property type="molecule type" value="Genomic_DNA"/>
</dbReference>
<sequence length="307" mass="34401">MGDRAHCVIVERGEATIHLGLGIGATLPSYVLVDALEEWRNVEGWFAYPADSLYWTPGGLLVDRDQRRLLFWGGEDICYRPYLRRPLLAALRALCPAWSIDWAMHGNADLQAALPRGQSNVQEDDLDFDSAQGFDPAHPTNDEKLFGDYDYTNTLITIRWQDGAVSDYILGDLPGMVLAIGPRLCDLLAKKRPSALPHERDEEFAGGALLDVVTQQLWVWDPSTLDPRYLAALERLWTGWRVAGHVEGMARQVSLSGRDPAPIMVPYEECATRLLKVLGPVTFSGYLTEAEQHYIVRQIMRPAGRID</sequence>
<dbReference type="AlphaFoldDB" id="A0A401ZJP1"/>
<dbReference type="OrthoDB" id="652877at2"/>
<accession>A0A401ZJP1</accession>
<dbReference type="RefSeq" id="WP_126598065.1">
    <property type="nucleotide sequence ID" value="NZ_BIFQ01000001.1"/>
</dbReference>
<evidence type="ECO:0000313" key="2">
    <source>
        <dbReference type="Proteomes" id="UP000287224"/>
    </source>
</evidence>
<evidence type="ECO:0000313" key="1">
    <source>
        <dbReference type="EMBL" id="GCE07085.1"/>
    </source>
</evidence>
<organism evidence="1 2">
    <name type="scientific">Dictyobacter aurantiacus</name>
    <dbReference type="NCBI Taxonomy" id="1936993"/>
    <lineage>
        <taxon>Bacteria</taxon>
        <taxon>Bacillati</taxon>
        <taxon>Chloroflexota</taxon>
        <taxon>Ktedonobacteria</taxon>
        <taxon>Ktedonobacterales</taxon>
        <taxon>Dictyobacteraceae</taxon>
        <taxon>Dictyobacter</taxon>
    </lineage>
</organism>
<keyword evidence="2" id="KW-1185">Reference proteome</keyword>
<proteinExistence type="predicted"/>
<protein>
    <submittedName>
        <fullName evidence="1">Uncharacterized protein</fullName>
    </submittedName>
</protein>
<dbReference type="Proteomes" id="UP000287224">
    <property type="component" value="Unassembled WGS sequence"/>
</dbReference>
<reference evidence="2" key="1">
    <citation type="submission" date="2018-12" db="EMBL/GenBank/DDBJ databases">
        <title>Tengunoibacter tsumagoiensis gen. nov., sp. nov., Dictyobacter kobayashii sp. nov., D. alpinus sp. nov., and D. joshuensis sp. nov. and description of Dictyobacteraceae fam. nov. within the order Ktedonobacterales isolated from Tengu-no-mugimeshi.</title>
        <authorList>
            <person name="Wang C.M."/>
            <person name="Zheng Y."/>
            <person name="Sakai Y."/>
            <person name="Toyoda A."/>
            <person name="Minakuchi Y."/>
            <person name="Abe K."/>
            <person name="Yokota A."/>
            <person name="Yabe S."/>
        </authorList>
    </citation>
    <scope>NUCLEOTIDE SEQUENCE [LARGE SCALE GENOMIC DNA]</scope>
    <source>
        <strain evidence="2">S-27</strain>
    </source>
</reference>